<dbReference type="SUPFAM" id="SSF55653">
    <property type="entry name" value="Ribosomal protein L9 C-domain"/>
    <property type="match status" value="1"/>
</dbReference>
<dbReference type="SUPFAM" id="SSF55658">
    <property type="entry name" value="L9 N-domain-like"/>
    <property type="match status" value="1"/>
</dbReference>
<keyword evidence="12" id="KW-1185">Reference proteome</keyword>
<dbReference type="EMBL" id="JAMRDG010000002">
    <property type="protein sequence ID" value="KAJ3689123.1"/>
    <property type="molecule type" value="Genomic_DNA"/>
</dbReference>
<dbReference type="InterPro" id="IPR000244">
    <property type="entry name" value="Ribosomal_bL9"/>
</dbReference>
<dbReference type="InterPro" id="IPR009027">
    <property type="entry name" value="Ribosomal_bL9/RNase_H1_N"/>
</dbReference>
<dbReference type="InterPro" id="IPR020069">
    <property type="entry name" value="Ribosomal_bL9_C"/>
</dbReference>
<evidence type="ECO:0000256" key="6">
    <source>
        <dbReference type="ARBA" id="ARBA00031047"/>
    </source>
</evidence>
<keyword evidence="2" id="KW-0699">rRNA-binding</keyword>
<evidence type="ECO:0000256" key="9">
    <source>
        <dbReference type="SAM" id="Coils"/>
    </source>
</evidence>
<accession>A0AAD5Z909</accession>
<dbReference type="GO" id="GO:0006412">
    <property type="term" value="P:translation"/>
    <property type="evidence" value="ECO:0007669"/>
    <property type="project" value="InterPro"/>
</dbReference>
<dbReference type="InterPro" id="IPR036791">
    <property type="entry name" value="Ribosomal_bL9_C_sf"/>
</dbReference>
<dbReference type="Gene3D" id="3.40.5.10">
    <property type="entry name" value="Ribosomal protein L9, N-terminal domain"/>
    <property type="match status" value="1"/>
</dbReference>
<comment type="similarity">
    <text evidence="1">Belongs to the bacterial ribosomal protein bL9 family.</text>
</comment>
<sequence length="201" mass="22031">MATLSSLTLRNPCTWMGQVVGGGDGLGRTNPNPNPMNHRSSGLTIEANKRAKKIRHVILKEDITGVGNIGDQVKVRAGFYRNYLLPFGKADLISASVLKEMEMEKQRIEAEKMRVKEEAEQLAILLQAVGPFKVRRKASQGKLSGSVTSKDLADIIKAQVNREIAASNVVIPEITELGDYIAEIQLHEDVSARVRLTVAQS</sequence>
<comment type="caution">
    <text evidence="11">The sequence shown here is derived from an EMBL/GenBank/DDBJ whole genome shotgun (WGS) entry which is preliminary data.</text>
</comment>
<evidence type="ECO:0000313" key="11">
    <source>
        <dbReference type="EMBL" id="KAJ3689123.1"/>
    </source>
</evidence>
<dbReference type="Gene3D" id="3.10.430.100">
    <property type="entry name" value="Ribosomal protein L9, C-terminal domain"/>
    <property type="match status" value="1"/>
</dbReference>
<dbReference type="Pfam" id="PF03948">
    <property type="entry name" value="Ribosomal_L9_C"/>
    <property type="match status" value="1"/>
</dbReference>
<evidence type="ECO:0000256" key="1">
    <source>
        <dbReference type="ARBA" id="ARBA00010605"/>
    </source>
</evidence>
<feature type="domain" description="Ribosomal protein L9" evidence="10">
    <location>
        <begin position="67"/>
        <end position="94"/>
    </location>
</feature>
<organism evidence="11 12">
    <name type="scientific">Rhynchospora tenuis</name>
    <dbReference type="NCBI Taxonomy" id="198213"/>
    <lineage>
        <taxon>Eukaryota</taxon>
        <taxon>Viridiplantae</taxon>
        <taxon>Streptophyta</taxon>
        <taxon>Embryophyta</taxon>
        <taxon>Tracheophyta</taxon>
        <taxon>Spermatophyta</taxon>
        <taxon>Magnoliopsida</taxon>
        <taxon>Liliopsida</taxon>
        <taxon>Poales</taxon>
        <taxon>Cyperaceae</taxon>
        <taxon>Cyperoideae</taxon>
        <taxon>Rhynchosporeae</taxon>
        <taxon>Rhynchospora</taxon>
    </lineage>
</organism>
<dbReference type="InterPro" id="IPR020070">
    <property type="entry name" value="Ribosomal_bL9_N"/>
</dbReference>
<dbReference type="InterPro" id="IPR036935">
    <property type="entry name" value="Ribosomal_bL9_N_sf"/>
</dbReference>
<feature type="coiled-coil region" evidence="9">
    <location>
        <begin position="98"/>
        <end position="125"/>
    </location>
</feature>
<dbReference type="HAMAP" id="MF_00503">
    <property type="entry name" value="Ribosomal_bL9"/>
    <property type="match status" value="1"/>
</dbReference>
<evidence type="ECO:0000313" key="12">
    <source>
        <dbReference type="Proteomes" id="UP001210211"/>
    </source>
</evidence>
<dbReference type="PROSITE" id="PS00651">
    <property type="entry name" value="RIBOSOMAL_L9"/>
    <property type="match status" value="1"/>
</dbReference>
<keyword evidence="9" id="KW-0175">Coiled coil</keyword>
<protein>
    <recommendedName>
        <fullName evidence="7">Large ribosomal subunit protein bL9c</fullName>
    </recommendedName>
    <alternativeName>
        <fullName evidence="8">50S ribosomal protein L9, chloroplastic</fullName>
    </alternativeName>
    <alternativeName>
        <fullName evidence="6">CL9</fullName>
    </alternativeName>
</protein>
<name>A0AAD5Z909_9POAL</name>
<keyword evidence="3" id="KW-0694">RNA-binding</keyword>
<dbReference type="PANTHER" id="PTHR21368">
    <property type="entry name" value="50S RIBOSOMAL PROTEIN L9"/>
    <property type="match status" value="1"/>
</dbReference>
<evidence type="ECO:0000256" key="8">
    <source>
        <dbReference type="ARBA" id="ARBA00035427"/>
    </source>
</evidence>
<keyword evidence="5" id="KW-0687">Ribonucleoprotein</keyword>
<dbReference type="GO" id="GO:1990904">
    <property type="term" value="C:ribonucleoprotein complex"/>
    <property type="evidence" value="ECO:0007669"/>
    <property type="project" value="UniProtKB-KW"/>
</dbReference>
<keyword evidence="4" id="KW-0689">Ribosomal protein</keyword>
<evidence type="ECO:0000256" key="2">
    <source>
        <dbReference type="ARBA" id="ARBA00022730"/>
    </source>
</evidence>
<proteinExistence type="inferred from homology"/>
<dbReference type="AlphaFoldDB" id="A0AAD5Z909"/>
<dbReference type="Pfam" id="PF01281">
    <property type="entry name" value="Ribosomal_L9_N"/>
    <property type="match status" value="1"/>
</dbReference>
<evidence type="ECO:0000256" key="7">
    <source>
        <dbReference type="ARBA" id="ARBA00035193"/>
    </source>
</evidence>
<evidence type="ECO:0000256" key="3">
    <source>
        <dbReference type="ARBA" id="ARBA00022884"/>
    </source>
</evidence>
<dbReference type="NCBIfam" id="TIGR00158">
    <property type="entry name" value="L9"/>
    <property type="match status" value="1"/>
</dbReference>
<gene>
    <name evidence="11" type="ORF">LUZ61_018287</name>
</gene>
<dbReference type="GO" id="GO:0005840">
    <property type="term" value="C:ribosome"/>
    <property type="evidence" value="ECO:0007669"/>
    <property type="project" value="UniProtKB-KW"/>
</dbReference>
<reference evidence="11 12" key="1">
    <citation type="journal article" date="2022" name="Cell">
        <title>Repeat-based holocentromeres influence genome architecture and karyotype evolution.</title>
        <authorList>
            <person name="Hofstatter P.G."/>
            <person name="Thangavel G."/>
            <person name="Lux T."/>
            <person name="Neumann P."/>
            <person name="Vondrak T."/>
            <person name="Novak P."/>
            <person name="Zhang M."/>
            <person name="Costa L."/>
            <person name="Castellani M."/>
            <person name="Scott A."/>
            <person name="Toegelov H."/>
            <person name="Fuchs J."/>
            <person name="Mata-Sucre Y."/>
            <person name="Dias Y."/>
            <person name="Vanzela A.L.L."/>
            <person name="Huettel B."/>
            <person name="Almeida C.C.S."/>
            <person name="Simkova H."/>
            <person name="Souza G."/>
            <person name="Pedrosa-Harand A."/>
            <person name="Macas J."/>
            <person name="Mayer K.F.X."/>
            <person name="Houben A."/>
            <person name="Marques A."/>
        </authorList>
    </citation>
    <scope>NUCLEOTIDE SEQUENCE [LARGE SCALE GENOMIC DNA]</scope>
    <source>
        <strain evidence="11">RhyTen1mFocal</strain>
    </source>
</reference>
<dbReference type="GO" id="GO:0019843">
    <property type="term" value="F:rRNA binding"/>
    <property type="evidence" value="ECO:0007669"/>
    <property type="project" value="UniProtKB-KW"/>
</dbReference>
<dbReference type="InterPro" id="IPR020594">
    <property type="entry name" value="Ribosomal_bL9_bac/chp"/>
</dbReference>
<evidence type="ECO:0000256" key="4">
    <source>
        <dbReference type="ARBA" id="ARBA00022980"/>
    </source>
</evidence>
<dbReference type="GO" id="GO:0003735">
    <property type="term" value="F:structural constituent of ribosome"/>
    <property type="evidence" value="ECO:0007669"/>
    <property type="project" value="InterPro"/>
</dbReference>
<evidence type="ECO:0000256" key="5">
    <source>
        <dbReference type="ARBA" id="ARBA00023274"/>
    </source>
</evidence>
<dbReference type="Proteomes" id="UP001210211">
    <property type="component" value="Unassembled WGS sequence"/>
</dbReference>
<evidence type="ECO:0000259" key="10">
    <source>
        <dbReference type="PROSITE" id="PS00651"/>
    </source>
</evidence>